<feature type="transmembrane region" description="Helical" evidence="9">
    <location>
        <begin position="388"/>
        <end position="410"/>
    </location>
</feature>
<feature type="transmembrane region" description="Helical" evidence="9">
    <location>
        <begin position="216"/>
        <end position="235"/>
    </location>
</feature>
<evidence type="ECO:0000256" key="2">
    <source>
        <dbReference type="ARBA" id="ARBA00022448"/>
    </source>
</evidence>
<dbReference type="GO" id="GO:0008021">
    <property type="term" value="C:synaptic vesicle"/>
    <property type="evidence" value="ECO:0007669"/>
    <property type="project" value="TreeGrafter"/>
</dbReference>
<evidence type="ECO:0000256" key="1">
    <source>
        <dbReference type="ARBA" id="ARBA00004141"/>
    </source>
</evidence>
<dbReference type="OrthoDB" id="44789at2759"/>
<dbReference type="GO" id="GO:0005794">
    <property type="term" value="C:Golgi apparatus"/>
    <property type="evidence" value="ECO:0007669"/>
    <property type="project" value="TreeGrafter"/>
</dbReference>
<organism evidence="10 11">
    <name type="scientific">Hypsibius exemplaris</name>
    <name type="common">Freshwater tardigrade</name>
    <dbReference type="NCBI Taxonomy" id="2072580"/>
    <lineage>
        <taxon>Eukaryota</taxon>
        <taxon>Metazoa</taxon>
        <taxon>Ecdysozoa</taxon>
        <taxon>Tardigrada</taxon>
        <taxon>Eutardigrada</taxon>
        <taxon>Parachela</taxon>
        <taxon>Hypsibioidea</taxon>
        <taxon>Hypsibiidae</taxon>
        <taxon>Hypsibius</taxon>
    </lineage>
</organism>
<dbReference type="InterPro" id="IPR014743">
    <property type="entry name" value="Cl-channel_core"/>
</dbReference>
<reference evidence="11" key="1">
    <citation type="submission" date="2017-01" db="EMBL/GenBank/DDBJ databases">
        <title>Comparative genomics of anhydrobiosis in the tardigrade Hypsibius dujardini.</title>
        <authorList>
            <person name="Yoshida Y."/>
            <person name="Koutsovoulos G."/>
            <person name="Laetsch D."/>
            <person name="Stevens L."/>
            <person name="Kumar S."/>
            <person name="Horikawa D."/>
            <person name="Ishino K."/>
            <person name="Komine S."/>
            <person name="Tomita M."/>
            <person name="Blaxter M."/>
            <person name="Arakawa K."/>
        </authorList>
    </citation>
    <scope>NUCLEOTIDE SEQUENCE [LARGE SCALE GENOMIC DNA]</scope>
    <source>
        <strain evidence="11">Z151</strain>
    </source>
</reference>
<evidence type="ECO:0000313" key="11">
    <source>
        <dbReference type="Proteomes" id="UP000192578"/>
    </source>
</evidence>
<feature type="region of interest" description="Disordered" evidence="8">
    <location>
        <begin position="1"/>
        <end position="44"/>
    </location>
</feature>
<keyword evidence="4 9" id="KW-1133">Transmembrane helix</keyword>
<evidence type="ECO:0000256" key="4">
    <source>
        <dbReference type="ARBA" id="ARBA00022989"/>
    </source>
</evidence>
<dbReference type="GO" id="GO:0005886">
    <property type="term" value="C:plasma membrane"/>
    <property type="evidence" value="ECO:0007669"/>
    <property type="project" value="TreeGrafter"/>
</dbReference>
<evidence type="ECO:0000256" key="6">
    <source>
        <dbReference type="ARBA" id="ARBA00023136"/>
    </source>
</evidence>
<protein>
    <submittedName>
        <fullName evidence="10">H(+)/Cl(-) exchange transporter 3</fullName>
    </submittedName>
</protein>
<feature type="transmembrane region" description="Helical" evidence="9">
    <location>
        <begin position="499"/>
        <end position="520"/>
    </location>
</feature>
<dbReference type="InterPro" id="IPR001807">
    <property type="entry name" value="ClC"/>
</dbReference>
<feature type="transmembrane region" description="Helical" evidence="9">
    <location>
        <begin position="255"/>
        <end position="275"/>
    </location>
</feature>
<evidence type="ECO:0000256" key="9">
    <source>
        <dbReference type="SAM" id="Phobius"/>
    </source>
</evidence>
<keyword evidence="2" id="KW-0813">Transport</keyword>
<keyword evidence="3 9" id="KW-0812">Transmembrane</keyword>
<dbReference type="GO" id="GO:0005247">
    <property type="term" value="F:voltage-gated chloride channel activity"/>
    <property type="evidence" value="ECO:0007669"/>
    <property type="project" value="TreeGrafter"/>
</dbReference>
<evidence type="ECO:0000256" key="5">
    <source>
        <dbReference type="ARBA" id="ARBA00023065"/>
    </source>
</evidence>
<feature type="transmembrane region" description="Helical" evidence="9">
    <location>
        <begin position="315"/>
        <end position="339"/>
    </location>
</feature>
<keyword evidence="11" id="KW-1185">Reference proteome</keyword>
<evidence type="ECO:0000256" key="8">
    <source>
        <dbReference type="SAM" id="MobiDB-lite"/>
    </source>
</evidence>
<accession>A0A1W0WZ35</accession>
<evidence type="ECO:0000256" key="3">
    <source>
        <dbReference type="ARBA" id="ARBA00022692"/>
    </source>
</evidence>
<dbReference type="EMBL" id="MTYJ01000030">
    <property type="protein sequence ID" value="OQV20471.1"/>
    <property type="molecule type" value="Genomic_DNA"/>
</dbReference>
<feature type="transmembrane region" description="Helical" evidence="9">
    <location>
        <begin position="287"/>
        <end position="303"/>
    </location>
</feature>
<evidence type="ECO:0000313" key="10">
    <source>
        <dbReference type="EMBL" id="OQV20471.1"/>
    </source>
</evidence>
<evidence type="ECO:0000256" key="7">
    <source>
        <dbReference type="ARBA" id="ARBA00023214"/>
    </source>
</evidence>
<dbReference type="Gene3D" id="1.10.3080.10">
    <property type="entry name" value="Clc chloride channel"/>
    <property type="match status" value="1"/>
</dbReference>
<gene>
    <name evidence="10" type="ORF">BV898_05516</name>
</gene>
<dbReference type="AlphaFoldDB" id="A0A1W0WZ35"/>
<dbReference type="PRINTS" id="PR00762">
    <property type="entry name" value="CLCHANNEL"/>
</dbReference>
<dbReference type="CDD" id="cd03684">
    <property type="entry name" value="ClC_3_like"/>
    <property type="match status" value="1"/>
</dbReference>
<keyword evidence="5" id="KW-0406">Ion transport</keyword>
<name>A0A1W0WZ35_HYPEX</name>
<feature type="transmembrane region" description="Helical" evidence="9">
    <location>
        <begin position="430"/>
        <end position="447"/>
    </location>
</feature>
<keyword evidence="7" id="KW-0868">Chloride</keyword>
<dbReference type="PANTHER" id="PTHR45711">
    <property type="entry name" value="CHLORIDE CHANNEL PROTEIN"/>
    <property type="match status" value="1"/>
</dbReference>
<dbReference type="GO" id="GO:0005769">
    <property type="term" value="C:early endosome"/>
    <property type="evidence" value="ECO:0007669"/>
    <property type="project" value="TreeGrafter"/>
</dbReference>
<comment type="subcellular location">
    <subcellularLocation>
        <location evidence="1">Membrane</location>
        <topology evidence="1">Multi-pass membrane protein</topology>
    </subcellularLocation>
</comment>
<proteinExistence type="predicted"/>
<dbReference type="Pfam" id="PF00654">
    <property type="entry name" value="Voltage_CLC"/>
    <property type="match status" value="1"/>
</dbReference>
<comment type="caution">
    <text evidence="10">The sequence shown here is derived from an EMBL/GenBank/DDBJ whole genome shotgun (WGS) entry which is preliminary data.</text>
</comment>
<sequence length="538" mass="60457">MDDVKWGSMDLNDLDSQRLGSQRQPEFNPFDVEMDAEMPERQQPPSEVTIELPRGSSQQMNDYSFVSSFTSRAGREGGAAKMRFTKYDDFHTIDWLRDNAMDRERHRRFNKAKKQSSLDWLRSGMDASSAWICVFLVGLACGVCASILDIGTAWLIDLRDGICADGFWFNREQCCWGSNETGFDDHFNCSKWQTWSTLLGHIPDDAGAYVIQYMMYIIWAVVFAWMAAILVRVFAPYASGSGIPEIKTILSGFIIRGYLGKWTLLIKVVSLIFIVSSGVNVGKEGPMIHIAACCGNIFAYLFPKYGKNEAKKREIHSAAAAAGISVAFGAPIAGVLFSLEEISYYFPLKTLYRSFFCALVAAFIVRSINPFGNDHLTMFFVEVRSPWFFLELIPFILLGILGGVIGVVFIRANTYFCRLRKTTRLGQYPILEVVAMGFVTALVSYPIPFTRDDNSNLIAKLFRDCGPADVSDLCDYNRTYTSVTAAFDKGHPQDGIRRAMWQLFLTFIIKLVLSIMSVGMKIPAGIFIPKWLEQSLAV</sequence>
<dbReference type="PANTHER" id="PTHR45711:SF6">
    <property type="entry name" value="CHLORIDE CHANNEL PROTEIN"/>
    <property type="match status" value="1"/>
</dbReference>
<dbReference type="Proteomes" id="UP000192578">
    <property type="component" value="Unassembled WGS sequence"/>
</dbReference>
<dbReference type="SUPFAM" id="SSF81340">
    <property type="entry name" value="Clc chloride channel"/>
    <property type="match status" value="1"/>
</dbReference>
<keyword evidence="6 9" id="KW-0472">Membrane</keyword>
<feature type="transmembrane region" description="Helical" evidence="9">
    <location>
        <begin position="129"/>
        <end position="150"/>
    </location>
</feature>